<proteinExistence type="predicted"/>
<dbReference type="Pfam" id="PF14912">
    <property type="entry name" value="THEG"/>
    <property type="match status" value="4"/>
</dbReference>
<evidence type="ECO:0000313" key="4">
    <source>
        <dbReference type="Proteomes" id="UP001642483"/>
    </source>
</evidence>
<evidence type="ECO:0000313" key="3">
    <source>
        <dbReference type="EMBL" id="CAK8675940.1"/>
    </source>
</evidence>
<keyword evidence="1" id="KW-0677">Repeat</keyword>
<name>A0ABP0F8B9_CLALP</name>
<dbReference type="InterPro" id="IPR042401">
    <property type="entry name" value="SPMAP2-like"/>
</dbReference>
<protein>
    <recommendedName>
        <fullName evidence="5">Testicular haploid expressed protein</fullName>
    </recommendedName>
</protein>
<dbReference type="PANTHER" id="PTHR15901">
    <property type="entry name" value="TESTICULAR HAPLOID EXPRESSED GENE PROTEIN"/>
    <property type="match status" value="1"/>
</dbReference>
<accession>A0ABP0F8B9</accession>
<sequence>MLEIQGSVSHETRIFPNIHGIRPSSRGYSRERMLELSKAKGTKQIWLTSFGPKLYWGDQDMMWPISDATLTARPTQRLIQLAVAKKNFQHGTNRENRPEFVYSCGRNSQIWEVSKKEMDAVTSDRVLELSQPKQPSPDYREHRQSRQYSCGRVSPIWKVKKRALSCPNRARTARLARPKEPHPQYEPNSEAETLIKPTAKHAMASERVLDLARPKTRNEGPFIDSRFPEDSVWRVTSQARTSSASPRTAELAKYKGFAEGYVSNRSVQWSVSRAARKAIATPRAEELAKPIVRASMDHVQFNQDAFLVSSVAMKAKCTPRLEELAQPIQR</sequence>
<evidence type="ECO:0000256" key="1">
    <source>
        <dbReference type="ARBA" id="ARBA00022737"/>
    </source>
</evidence>
<organism evidence="3 4">
    <name type="scientific">Clavelina lepadiformis</name>
    <name type="common">Light-bulb sea squirt</name>
    <name type="synonym">Ascidia lepadiformis</name>
    <dbReference type="NCBI Taxonomy" id="159417"/>
    <lineage>
        <taxon>Eukaryota</taxon>
        <taxon>Metazoa</taxon>
        <taxon>Chordata</taxon>
        <taxon>Tunicata</taxon>
        <taxon>Ascidiacea</taxon>
        <taxon>Aplousobranchia</taxon>
        <taxon>Clavelinidae</taxon>
        <taxon>Clavelina</taxon>
    </lineage>
</organism>
<dbReference type="SMART" id="SM00705">
    <property type="entry name" value="THEG"/>
    <property type="match status" value="7"/>
</dbReference>
<reference evidence="3 4" key="1">
    <citation type="submission" date="2024-02" db="EMBL/GenBank/DDBJ databases">
        <authorList>
            <person name="Daric V."/>
            <person name="Darras S."/>
        </authorList>
    </citation>
    <scope>NUCLEOTIDE SEQUENCE [LARGE SCALE GENOMIC DNA]</scope>
</reference>
<keyword evidence="4" id="KW-1185">Reference proteome</keyword>
<feature type="region of interest" description="Disordered" evidence="2">
    <location>
        <begin position="168"/>
        <end position="189"/>
    </location>
</feature>
<dbReference type="PANTHER" id="PTHR15901:SF15">
    <property type="entry name" value="TESTICULAR HAPLOID EXPRESSED GENE PROTEIN-LIKE"/>
    <property type="match status" value="1"/>
</dbReference>
<evidence type="ECO:0008006" key="5">
    <source>
        <dbReference type="Google" id="ProtNLM"/>
    </source>
</evidence>
<dbReference type="InterPro" id="IPR006623">
    <property type="entry name" value="THEG"/>
</dbReference>
<dbReference type="EMBL" id="CAWYQH010000024">
    <property type="protein sequence ID" value="CAK8675940.1"/>
    <property type="molecule type" value="Genomic_DNA"/>
</dbReference>
<gene>
    <name evidence="3" type="ORF">CVLEPA_LOCUS5460</name>
</gene>
<evidence type="ECO:0000256" key="2">
    <source>
        <dbReference type="SAM" id="MobiDB-lite"/>
    </source>
</evidence>
<dbReference type="Proteomes" id="UP001642483">
    <property type="component" value="Unassembled WGS sequence"/>
</dbReference>
<comment type="caution">
    <text evidence="3">The sequence shown here is derived from an EMBL/GenBank/DDBJ whole genome shotgun (WGS) entry which is preliminary data.</text>
</comment>